<accession>N1WSJ1</accession>
<evidence type="ECO:0000259" key="1">
    <source>
        <dbReference type="Pfam" id="PF13173"/>
    </source>
</evidence>
<dbReference type="Pfam" id="PF13635">
    <property type="entry name" value="DUF4143"/>
    <property type="match status" value="1"/>
</dbReference>
<dbReference type="AlphaFoldDB" id="N1WSJ1"/>
<feature type="domain" description="AAA" evidence="1">
    <location>
        <begin position="17"/>
        <end position="133"/>
    </location>
</feature>
<organism evidence="3 4">
    <name type="scientific">Psychroflexus gondwanensis ACAM 44</name>
    <dbReference type="NCBI Taxonomy" id="1189619"/>
    <lineage>
        <taxon>Bacteria</taxon>
        <taxon>Pseudomonadati</taxon>
        <taxon>Bacteroidota</taxon>
        <taxon>Flavobacteriia</taxon>
        <taxon>Flavobacteriales</taxon>
        <taxon>Flavobacteriaceae</taxon>
        <taxon>Psychroflexus</taxon>
    </lineage>
</organism>
<dbReference type="InterPro" id="IPR011335">
    <property type="entry name" value="Restrct_endonuc-II-like"/>
</dbReference>
<dbReference type="RefSeq" id="WP_003443709.1">
    <property type="nucleotide sequence ID" value="NZ_APLF01000018.1"/>
</dbReference>
<dbReference type="eggNOG" id="COG1373">
    <property type="taxonomic scope" value="Bacteria"/>
</dbReference>
<evidence type="ECO:0000313" key="4">
    <source>
        <dbReference type="Proteomes" id="UP000012317"/>
    </source>
</evidence>
<reference evidence="3 4" key="1">
    <citation type="journal article" date="2014" name="Genome Biol. Evol.">
        <title>Extensive gene acquisition in the extremely psychrophilic bacterial species Psychroflexus torquis and the link to sea-ice ecosystem specialism.</title>
        <authorList>
            <person name="Feng S."/>
            <person name="Powell S.M."/>
            <person name="Wilson R."/>
            <person name="Bowman J.P."/>
        </authorList>
    </citation>
    <scope>NUCLEOTIDE SEQUENCE [LARGE SCALE GENOMIC DNA]</scope>
    <source>
        <strain evidence="3 4">ACAM 44</strain>
    </source>
</reference>
<dbReference type="GO" id="GO:0005524">
    <property type="term" value="F:ATP binding"/>
    <property type="evidence" value="ECO:0007669"/>
    <property type="project" value="UniProtKB-KW"/>
</dbReference>
<dbReference type="STRING" id="1189619.pgond44_13432"/>
<dbReference type="EMBL" id="APLF01000018">
    <property type="protein sequence ID" value="EMY80192.1"/>
    <property type="molecule type" value="Genomic_DNA"/>
</dbReference>
<evidence type="ECO:0000313" key="3">
    <source>
        <dbReference type="EMBL" id="EMY80192.1"/>
    </source>
</evidence>
<dbReference type="InterPro" id="IPR041682">
    <property type="entry name" value="AAA_14"/>
</dbReference>
<feature type="domain" description="DUF4143" evidence="2">
    <location>
        <begin position="173"/>
        <end position="332"/>
    </location>
</feature>
<dbReference type="PANTHER" id="PTHR43566">
    <property type="entry name" value="CONSERVED PROTEIN"/>
    <property type="match status" value="1"/>
</dbReference>
<dbReference type="SUPFAM" id="SSF52980">
    <property type="entry name" value="Restriction endonuclease-like"/>
    <property type="match status" value="1"/>
</dbReference>
<evidence type="ECO:0000259" key="2">
    <source>
        <dbReference type="Pfam" id="PF13635"/>
    </source>
</evidence>
<dbReference type="Pfam" id="PF13173">
    <property type="entry name" value="AAA_14"/>
    <property type="match status" value="1"/>
</dbReference>
<dbReference type="SUPFAM" id="SSF52540">
    <property type="entry name" value="P-loop containing nucleoside triphosphate hydrolases"/>
    <property type="match status" value="1"/>
</dbReference>
<dbReference type="InterPro" id="IPR025420">
    <property type="entry name" value="DUF4143"/>
</dbReference>
<dbReference type="InterPro" id="IPR027417">
    <property type="entry name" value="P-loop_NTPase"/>
</dbReference>
<protein>
    <submittedName>
        <fullName evidence="3">ATP-binding protein, P-loop NTPAse superfamily</fullName>
    </submittedName>
</protein>
<sequence length="385" mass="44064">MISRIAEAELINLSQQYKAIAVIGPRESGKTTLVKLVFPDKPYVNLENPDMRNFASEDPKAFLDQFSKGAILDEVQRTPELFSYLQQVLDENDQTAQFILTGSNNFLLQQSITQSLAGRVGYLNLLPFSLSEVENLAPTKIHELLFKGFYPPLYDKPFEIQKWLSNYISTYIERDVRQLRSIENLVVFEKFLKLCAGRVGQLLNKNTLAMETGVDSKTIESWIGVLEASFIIFRLQPHHKNFNKRVVKMPKLYFYDVGLASALLGVQKAEQLEFHPFKGSLFENMVIVELLKQRLNKGKLNNLYFWRNSKGNEIDIIIDNFDELIPIEIKSGETITKDYFKGLDYWNNLTGLTGGRVIYGGSQYQKRSHGVEVIPFASLAEINNR</sequence>
<keyword evidence="3" id="KW-0067">ATP-binding</keyword>
<gene>
    <name evidence="3" type="ORF">pgond44_13432</name>
</gene>
<keyword evidence="4" id="KW-1185">Reference proteome</keyword>
<proteinExistence type="predicted"/>
<dbReference type="PANTHER" id="PTHR43566:SF2">
    <property type="entry name" value="DUF4143 DOMAIN-CONTAINING PROTEIN"/>
    <property type="match status" value="1"/>
</dbReference>
<comment type="caution">
    <text evidence="3">The sequence shown here is derived from an EMBL/GenBank/DDBJ whole genome shotgun (WGS) entry which is preliminary data.</text>
</comment>
<dbReference type="PATRIC" id="fig|1189619.4.peg.2770"/>
<name>N1WSJ1_9FLAO</name>
<dbReference type="Proteomes" id="UP000012317">
    <property type="component" value="Unassembled WGS sequence"/>
</dbReference>
<keyword evidence="3" id="KW-0547">Nucleotide-binding</keyword>